<dbReference type="GO" id="GO:0046688">
    <property type="term" value="P:response to copper ion"/>
    <property type="evidence" value="ECO:0007669"/>
    <property type="project" value="InterPro"/>
</dbReference>
<feature type="transmembrane region" description="Helical" evidence="9">
    <location>
        <begin position="344"/>
        <end position="364"/>
    </location>
</feature>
<feature type="transmembrane region" description="Helical" evidence="9">
    <location>
        <begin position="413"/>
        <end position="433"/>
    </location>
</feature>
<evidence type="ECO:0000313" key="13">
    <source>
        <dbReference type="Proteomes" id="UP000613840"/>
    </source>
</evidence>
<dbReference type="AlphaFoldDB" id="A0A917S9W8"/>
<feature type="transmembrane region" description="Helical" evidence="9">
    <location>
        <begin position="189"/>
        <end position="210"/>
    </location>
</feature>
<dbReference type="GO" id="GO:0042597">
    <property type="term" value="C:periplasmic space"/>
    <property type="evidence" value="ECO:0007669"/>
    <property type="project" value="InterPro"/>
</dbReference>
<feature type="domain" description="CopC" evidence="10">
    <location>
        <begin position="33"/>
        <end position="130"/>
    </location>
</feature>
<dbReference type="InterPro" id="IPR007348">
    <property type="entry name" value="CopC_dom"/>
</dbReference>
<dbReference type="RefSeq" id="WP_188895825.1">
    <property type="nucleotide sequence ID" value="NZ_BMMZ01000006.1"/>
</dbReference>
<sequence length="547" mass="56849">MLPRTIRIIGALLATVPVALLIIVAGSPAASAHAVLVGSDPLDGSRLATIPARVTLRFDEPVQIIDGGTTVISTAGGRVETGAPVAGDGGRSVIINLDPAPGKKPATYLVSYRIVSADSHVVVGSIRFGVAQDPTAIDQPAQAGAGPPGVVSAIGTGLTYAGVVGAIGCLAAGFLLWPSALRSRRLNPVIIGGPVLIMVGTLARLIAAAPAAEGTGWSGMLQLEGLPFTLIGYLGRMLAVQFTLAAALLPLSRAIRPRRGDQAADPVMQTGWALAAIALIGVMAASGHGGAGNGRWFALPATALHLAAMAIWIGGVIDLLLVVRPRLRTLPRTTGMIIDRWSRLAFAAVAALALSGELLAWRQIQPIEALWRTPYGITLLIKLGLAAVAVIIGWFGSRVAARRRDLTHTRRMLVAEIMIMVLVIAAATVLSATPAARDQYGPSAQLSAPFGGDQLNVRVAGTRRGPQQIIVRAVDAAGRPLPIRSLSGQLSSVQAQVAAVDVRFRSGSGEWHSTDATMPLPGLWQLTLTVTPESGPAYVTEVSYRVW</sequence>
<dbReference type="Pfam" id="PF05425">
    <property type="entry name" value="CopD"/>
    <property type="match status" value="1"/>
</dbReference>
<gene>
    <name evidence="12" type="ORF">GCM10011575_26180</name>
</gene>
<comment type="caution">
    <text evidence="12">The sequence shown here is derived from an EMBL/GenBank/DDBJ whole genome shotgun (WGS) entry which is preliminary data.</text>
</comment>
<evidence type="ECO:0000259" key="10">
    <source>
        <dbReference type="Pfam" id="PF04234"/>
    </source>
</evidence>
<dbReference type="InterPro" id="IPR008457">
    <property type="entry name" value="Cu-R_CopD_dom"/>
</dbReference>
<dbReference type="Proteomes" id="UP000613840">
    <property type="component" value="Unassembled WGS sequence"/>
</dbReference>
<evidence type="ECO:0000259" key="11">
    <source>
        <dbReference type="Pfam" id="PF05425"/>
    </source>
</evidence>
<dbReference type="GO" id="GO:0005886">
    <property type="term" value="C:plasma membrane"/>
    <property type="evidence" value="ECO:0007669"/>
    <property type="project" value="UniProtKB-SubCell"/>
</dbReference>
<evidence type="ECO:0000256" key="2">
    <source>
        <dbReference type="ARBA" id="ARBA00022475"/>
    </source>
</evidence>
<accession>A0A917S9W8</accession>
<dbReference type="SUPFAM" id="SSF81296">
    <property type="entry name" value="E set domains"/>
    <property type="match status" value="1"/>
</dbReference>
<evidence type="ECO:0000256" key="5">
    <source>
        <dbReference type="ARBA" id="ARBA00022729"/>
    </source>
</evidence>
<keyword evidence="5" id="KW-0732">Signal</keyword>
<feature type="transmembrane region" description="Helical" evidence="9">
    <location>
        <begin position="303"/>
        <end position="323"/>
    </location>
</feature>
<keyword evidence="4" id="KW-0479">Metal-binding</keyword>
<evidence type="ECO:0000256" key="6">
    <source>
        <dbReference type="ARBA" id="ARBA00022989"/>
    </source>
</evidence>
<protein>
    <submittedName>
        <fullName evidence="12">Transport integral membrane protein</fullName>
    </submittedName>
</protein>
<keyword evidence="13" id="KW-1185">Reference proteome</keyword>
<keyword evidence="8 9" id="KW-0472">Membrane</keyword>
<dbReference type="InterPro" id="IPR014756">
    <property type="entry name" value="Ig_E-set"/>
</dbReference>
<dbReference type="GO" id="GO:0006825">
    <property type="term" value="P:copper ion transport"/>
    <property type="evidence" value="ECO:0007669"/>
    <property type="project" value="InterPro"/>
</dbReference>
<dbReference type="PANTHER" id="PTHR34820:SF4">
    <property type="entry name" value="INNER MEMBRANE PROTEIN YEBZ"/>
    <property type="match status" value="1"/>
</dbReference>
<evidence type="ECO:0000256" key="9">
    <source>
        <dbReference type="SAM" id="Phobius"/>
    </source>
</evidence>
<evidence type="ECO:0000313" key="12">
    <source>
        <dbReference type="EMBL" id="GGL66431.1"/>
    </source>
</evidence>
<name>A0A917S9W8_9ACTN</name>
<organism evidence="12 13">
    <name type="scientific">Microlunatus endophyticus</name>
    <dbReference type="NCBI Taxonomy" id="1716077"/>
    <lineage>
        <taxon>Bacteria</taxon>
        <taxon>Bacillati</taxon>
        <taxon>Actinomycetota</taxon>
        <taxon>Actinomycetes</taxon>
        <taxon>Propionibacteriales</taxon>
        <taxon>Propionibacteriaceae</taxon>
        <taxon>Microlunatus</taxon>
    </lineage>
</organism>
<proteinExistence type="predicted"/>
<keyword evidence="2" id="KW-1003">Cell membrane</keyword>
<evidence type="ECO:0000256" key="3">
    <source>
        <dbReference type="ARBA" id="ARBA00022692"/>
    </source>
</evidence>
<reference evidence="12" key="2">
    <citation type="submission" date="2020-09" db="EMBL/GenBank/DDBJ databases">
        <authorList>
            <person name="Sun Q."/>
            <person name="Zhou Y."/>
        </authorList>
    </citation>
    <scope>NUCLEOTIDE SEQUENCE</scope>
    <source>
        <strain evidence="12">CGMCC 4.7306</strain>
    </source>
</reference>
<dbReference type="EMBL" id="BMMZ01000006">
    <property type="protein sequence ID" value="GGL66431.1"/>
    <property type="molecule type" value="Genomic_DNA"/>
</dbReference>
<keyword evidence="6 9" id="KW-1133">Transmembrane helix</keyword>
<dbReference type="InterPro" id="IPR014755">
    <property type="entry name" value="Cu-Rt/internalin_Ig-like"/>
</dbReference>
<keyword evidence="7" id="KW-0186">Copper</keyword>
<comment type="subcellular location">
    <subcellularLocation>
        <location evidence="1">Cell membrane</location>
        <topology evidence="1">Multi-pass membrane protein</topology>
    </subcellularLocation>
</comment>
<feature type="transmembrane region" description="Helical" evidence="9">
    <location>
        <begin position="230"/>
        <end position="251"/>
    </location>
</feature>
<evidence type="ECO:0000256" key="8">
    <source>
        <dbReference type="ARBA" id="ARBA00023136"/>
    </source>
</evidence>
<feature type="transmembrane region" description="Helical" evidence="9">
    <location>
        <begin position="376"/>
        <end position="401"/>
    </location>
</feature>
<keyword evidence="3 9" id="KW-0812">Transmembrane</keyword>
<evidence type="ECO:0000256" key="4">
    <source>
        <dbReference type="ARBA" id="ARBA00022723"/>
    </source>
</evidence>
<dbReference type="Pfam" id="PF04234">
    <property type="entry name" value="CopC"/>
    <property type="match status" value="1"/>
</dbReference>
<evidence type="ECO:0000256" key="1">
    <source>
        <dbReference type="ARBA" id="ARBA00004651"/>
    </source>
</evidence>
<feature type="transmembrane region" description="Helical" evidence="9">
    <location>
        <begin position="157"/>
        <end position="177"/>
    </location>
</feature>
<dbReference type="GO" id="GO:0005507">
    <property type="term" value="F:copper ion binding"/>
    <property type="evidence" value="ECO:0007669"/>
    <property type="project" value="InterPro"/>
</dbReference>
<evidence type="ECO:0000256" key="7">
    <source>
        <dbReference type="ARBA" id="ARBA00023008"/>
    </source>
</evidence>
<dbReference type="PANTHER" id="PTHR34820">
    <property type="entry name" value="INNER MEMBRANE PROTEIN YEBZ"/>
    <property type="match status" value="1"/>
</dbReference>
<dbReference type="InterPro" id="IPR032694">
    <property type="entry name" value="CopC/D"/>
</dbReference>
<feature type="domain" description="Copper resistance protein D" evidence="11">
    <location>
        <begin position="337"/>
        <end position="430"/>
    </location>
</feature>
<feature type="transmembrane region" description="Helical" evidence="9">
    <location>
        <begin position="272"/>
        <end position="291"/>
    </location>
</feature>
<dbReference type="Gene3D" id="2.60.40.1220">
    <property type="match status" value="1"/>
</dbReference>
<reference evidence="12" key="1">
    <citation type="journal article" date="2014" name="Int. J. Syst. Evol. Microbiol.">
        <title>Complete genome sequence of Corynebacterium casei LMG S-19264T (=DSM 44701T), isolated from a smear-ripened cheese.</title>
        <authorList>
            <consortium name="US DOE Joint Genome Institute (JGI-PGF)"/>
            <person name="Walter F."/>
            <person name="Albersmeier A."/>
            <person name="Kalinowski J."/>
            <person name="Ruckert C."/>
        </authorList>
    </citation>
    <scope>NUCLEOTIDE SEQUENCE</scope>
    <source>
        <strain evidence="12">CGMCC 4.7306</strain>
    </source>
</reference>